<dbReference type="RefSeq" id="WP_119480736.1">
    <property type="nucleotide sequence ID" value="NZ_QXTG01000001.1"/>
</dbReference>
<sequence>MTTPRRAAAAAVAALLVCALTGCAAPAAPPVPPVPTALPGVSVRVLQYRSDIAPHQVQLEVVNGSRQRIVVRSASLRGSGYTPALRWTDDDPAEIGAGVTVDLPARLTTAACGSAMRLSGLLRLADGTTRAVRAVDEHGTLAGLHAADCFGERAARTASVVLAGFRPDGRTTEVDVDLRAGADAAAGLVVERVLPTPLLSPADGAELWTVGRRFTASGRLTLRAVPTRCDLHAIAEDKVGTVLPVQLRLADGTRGTVSVRAPKAMKDAVLAWVVRACGND</sequence>
<dbReference type="AlphaFoldDB" id="A0A3A1U0E1"/>
<reference evidence="3" key="1">
    <citation type="submission" date="2018-09" db="EMBL/GenBank/DDBJ databases">
        <authorList>
            <person name="Kim I."/>
        </authorList>
    </citation>
    <scope>NUCLEOTIDE SEQUENCE [LARGE SCALE GENOMIC DNA]</scope>
    <source>
        <strain evidence="3">DD4a</strain>
    </source>
</reference>
<evidence type="ECO:0008006" key="4">
    <source>
        <dbReference type="Google" id="ProtNLM"/>
    </source>
</evidence>
<comment type="caution">
    <text evidence="2">The sequence shown here is derived from an EMBL/GenBank/DDBJ whole genome shotgun (WGS) entry which is preliminary data.</text>
</comment>
<accession>A0A3A1U0E1</accession>
<evidence type="ECO:0000256" key="1">
    <source>
        <dbReference type="SAM" id="SignalP"/>
    </source>
</evidence>
<dbReference type="PROSITE" id="PS51257">
    <property type="entry name" value="PROKAR_LIPOPROTEIN"/>
    <property type="match status" value="1"/>
</dbReference>
<proteinExistence type="predicted"/>
<keyword evidence="3" id="KW-1185">Reference proteome</keyword>
<name>A0A3A1U0E1_9MICO</name>
<evidence type="ECO:0000313" key="3">
    <source>
        <dbReference type="Proteomes" id="UP000265742"/>
    </source>
</evidence>
<gene>
    <name evidence="2" type="ORF">D1781_02775</name>
</gene>
<feature type="chain" id="PRO_5038905768" description="Lipoprotein" evidence="1">
    <location>
        <begin position="25"/>
        <end position="280"/>
    </location>
</feature>
<dbReference type="OrthoDB" id="3784033at2"/>
<evidence type="ECO:0000313" key="2">
    <source>
        <dbReference type="EMBL" id="RIX30375.1"/>
    </source>
</evidence>
<protein>
    <recommendedName>
        <fullName evidence="4">Lipoprotein</fullName>
    </recommendedName>
</protein>
<feature type="signal peptide" evidence="1">
    <location>
        <begin position="1"/>
        <end position="24"/>
    </location>
</feature>
<dbReference type="Proteomes" id="UP000265742">
    <property type="component" value="Unassembled WGS sequence"/>
</dbReference>
<keyword evidence="1" id="KW-0732">Signal</keyword>
<organism evidence="2 3">
    <name type="scientific">Amnibacterium setariae</name>
    <dbReference type="NCBI Taxonomy" id="2306585"/>
    <lineage>
        <taxon>Bacteria</taxon>
        <taxon>Bacillati</taxon>
        <taxon>Actinomycetota</taxon>
        <taxon>Actinomycetes</taxon>
        <taxon>Micrococcales</taxon>
        <taxon>Microbacteriaceae</taxon>
        <taxon>Amnibacterium</taxon>
    </lineage>
</organism>
<dbReference type="EMBL" id="QXTG01000001">
    <property type="protein sequence ID" value="RIX30375.1"/>
    <property type="molecule type" value="Genomic_DNA"/>
</dbReference>